<comment type="similarity">
    <text evidence="11">Belongs to the ENY2 family.</text>
</comment>
<comment type="subcellular location">
    <subcellularLocation>
        <location evidence="1 11">Nucleus</location>
        <location evidence="1 11">Nucleoplasm</location>
    </subcellularLocation>
</comment>
<reference evidence="13" key="1">
    <citation type="submission" date="2024-01" db="EMBL/GenBank/DDBJ databases">
        <authorList>
            <person name="Webb A."/>
        </authorList>
    </citation>
    <scope>NUCLEOTIDE SEQUENCE</scope>
    <source>
        <strain evidence="13">Pm1</strain>
    </source>
</reference>
<evidence type="ECO:0000313" key="14">
    <source>
        <dbReference type="Proteomes" id="UP001162060"/>
    </source>
</evidence>
<evidence type="ECO:0000256" key="7">
    <source>
        <dbReference type="ARBA" id="ARBA00023015"/>
    </source>
</evidence>
<dbReference type="GO" id="GO:0005654">
    <property type="term" value="C:nucleoplasm"/>
    <property type="evidence" value="ECO:0007669"/>
    <property type="project" value="UniProtKB-SubCell"/>
</dbReference>
<evidence type="ECO:0000256" key="5">
    <source>
        <dbReference type="ARBA" id="ARBA00022927"/>
    </source>
</evidence>
<evidence type="ECO:0000256" key="11">
    <source>
        <dbReference type="HAMAP-Rule" id="MF_03046"/>
    </source>
</evidence>
<keyword evidence="8 11" id="KW-0010">Activator</keyword>
<dbReference type="Proteomes" id="UP001162060">
    <property type="component" value="Unassembled WGS sequence"/>
</dbReference>
<gene>
    <name evidence="13" type="ORF">PM001_LOCUS22645</name>
</gene>
<keyword evidence="5 11" id="KW-0653">Protein transport</keyword>
<dbReference type="EMBL" id="CAKLBY020000227">
    <property type="protein sequence ID" value="CAK7937495.1"/>
    <property type="molecule type" value="Genomic_DNA"/>
</dbReference>
<dbReference type="FunFam" id="1.10.246.140:FF:000001">
    <property type="entry name" value="Transcription and mRNA export factor ENY2"/>
    <property type="match status" value="1"/>
</dbReference>
<keyword evidence="7 11" id="KW-0805">Transcription regulation</keyword>
<dbReference type="GO" id="GO:0015031">
    <property type="term" value="P:protein transport"/>
    <property type="evidence" value="ECO:0007669"/>
    <property type="project" value="UniProtKB-KW"/>
</dbReference>
<keyword evidence="3 11" id="KW-0509">mRNA transport</keyword>
<dbReference type="Pfam" id="PF10163">
    <property type="entry name" value="EnY2"/>
    <property type="match status" value="1"/>
</dbReference>
<evidence type="ECO:0000256" key="2">
    <source>
        <dbReference type="ARBA" id="ARBA00022448"/>
    </source>
</evidence>
<dbReference type="GO" id="GO:0070390">
    <property type="term" value="C:transcription export complex 2"/>
    <property type="evidence" value="ECO:0007669"/>
    <property type="project" value="UniProtKB-UniRule"/>
</dbReference>
<comment type="caution">
    <text evidence="13">The sequence shown here is derived from an EMBL/GenBank/DDBJ whole genome shotgun (WGS) entry which is preliminary data.</text>
</comment>
<evidence type="ECO:0000256" key="1">
    <source>
        <dbReference type="ARBA" id="ARBA00004642"/>
    </source>
</evidence>
<sequence length="131" mass="14825">MLMDETYTASQLQEHEMKIYLSEQLVQSGEKERLKEMLRLELVQCGWHEEMKQLCKDVIRNKGIECVTVEELIEAIVPRGRASVPEAVKSATLEKIKTFVANEINDNEATTTSGRKKNGQQLVDVDDGATD</sequence>
<protein>
    <recommendedName>
        <fullName evidence="11">Transcription and mRNA export factor ENY2</fullName>
    </recommendedName>
    <alternativeName>
        <fullName evidence="11">Enhancer of yellow 2 transcription factor homolog</fullName>
    </alternativeName>
</protein>
<evidence type="ECO:0000256" key="9">
    <source>
        <dbReference type="ARBA" id="ARBA00023163"/>
    </source>
</evidence>
<dbReference type="GO" id="GO:0071819">
    <property type="term" value="C:DUBm complex"/>
    <property type="evidence" value="ECO:0007669"/>
    <property type="project" value="UniProtKB-UniRule"/>
</dbReference>
<dbReference type="Gene3D" id="1.10.246.140">
    <property type="match status" value="1"/>
</dbReference>
<comment type="function">
    <text evidence="11">Involved in mRNA export coupled transcription activation by association with both the TREX-2 and the SAGA complexes. The transcription regulatory histone acetylation (HAT) complex SAGA is a multiprotein complex that activates transcription by remodeling chromatin and mediating histone acetylation and deubiquitination. Within the SAGA complex, participates to a subcomplex that specifically deubiquitinates histones. The SAGA complex is recruited to specific gene promoters by activators, where it is required for transcription. The TREX-2 complex functions in docking export-competent ribonucleoprotein particles (mRNPs) to the nuclear entrance of the nuclear pore complex (nuclear basket). TREX-2 participates in mRNA export and accurate chromatin positioning in the nucleus by tethering genes to the nuclear periphery.</text>
</comment>
<keyword evidence="4 11" id="KW-0156">Chromatin regulator</keyword>
<feature type="region of interest" description="Disordered" evidence="12">
    <location>
        <begin position="109"/>
        <end position="131"/>
    </location>
</feature>
<evidence type="ECO:0000256" key="12">
    <source>
        <dbReference type="SAM" id="MobiDB-lite"/>
    </source>
</evidence>
<evidence type="ECO:0000256" key="8">
    <source>
        <dbReference type="ARBA" id="ARBA00023159"/>
    </source>
</evidence>
<dbReference type="GO" id="GO:0006368">
    <property type="term" value="P:transcription elongation by RNA polymerase II"/>
    <property type="evidence" value="ECO:0007669"/>
    <property type="project" value="UniProtKB-UniRule"/>
</dbReference>
<keyword evidence="9 11" id="KW-0804">Transcription</keyword>
<dbReference type="HAMAP" id="MF_03046">
    <property type="entry name" value="ENY2_Sus1"/>
    <property type="match status" value="1"/>
</dbReference>
<evidence type="ECO:0000256" key="10">
    <source>
        <dbReference type="ARBA" id="ARBA00023242"/>
    </source>
</evidence>
<keyword evidence="6 11" id="KW-0811">Translocation</keyword>
<evidence type="ECO:0000256" key="3">
    <source>
        <dbReference type="ARBA" id="ARBA00022816"/>
    </source>
</evidence>
<dbReference type="GO" id="GO:0000124">
    <property type="term" value="C:SAGA complex"/>
    <property type="evidence" value="ECO:0007669"/>
    <property type="project" value="UniProtKB-UniRule"/>
</dbReference>
<dbReference type="InterPro" id="IPR038212">
    <property type="entry name" value="TF_EnY2_sf"/>
</dbReference>
<dbReference type="AlphaFoldDB" id="A0AAV1USK1"/>
<dbReference type="GO" id="GO:0006406">
    <property type="term" value="P:mRNA export from nucleus"/>
    <property type="evidence" value="ECO:0007669"/>
    <property type="project" value="UniProtKB-UniRule"/>
</dbReference>
<proteinExistence type="inferred from homology"/>
<dbReference type="GO" id="GO:0005643">
    <property type="term" value="C:nuclear pore"/>
    <property type="evidence" value="ECO:0007669"/>
    <property type="project" value="UniProtKB-UniRule"/>
</dbReference>
<dbReference type="GO" id="GO:0006325">
    <property type="term" value="P:chromatin organization"/>
    <property type="evidence" value="ECO:0007669"/>
    <property type="project" value="UniProtKB-KW"/>
</dbReference>
<accession>A0AAV1USK1</accession>
<keyword evidence="2 11" id="KW-0813">Transport</keyword>
<evidence type="ECO:0000313" key="13">
    <source>
        <dbReference type="EMBL" id="CAK7937495.1"/>
    </source>
</evidence>
<keyword evidence="10 11" id="KW-0539">Nucleus</keyword>
<dbReference type="GO" id="GO:0003713">
    <property type="term" value="F:transcription coactivator activity"/>
    <property type="evidence" value="ECO:0007669"/>
    <property type="project" value="UniProtKB-UniRule"/>
</dbReference>
<dbReference type="InterPro" id="IPR018783">
    <property type="entry name" value="TF_ENY2"/>
</dbReference>
<dbReference type="PANTHER" id="PTHR12514">
    <property type="entry name" value="ENHANCER OF YELLOW 2 TRANSCRIPTION FACTOR"/>
    <property type="match status" value="1"/>
</dbReference>
<evidence type="ECO:0000256" key="4">
    <source>
        <dbReference type="ARBA" id="ARBA00022853"/>
    </source>
</evidence>
<comment type="subunit">
    <text evidence="11">Component of the nuclear pore complex (NPC)-associated TREX-2 complex (transcription and export complex 2). Component of the SAGA transcription coactivator-HAT complex. Within the SAGA complex, participates to a subcomplex of SAGA called the DUB module (deubiquitination module).</text>
</comment>
<organism evidence="13 14">
    <name type="scientific">Peronospora matthiolae</name>
    <dbReference type="NCBI Taxonomy" id="2874970"/>
    <lineage>
        <taxon>Eukaryota</taxon>
        <taxon>Sar</taxon>
        <taxon>Stramenopiles</taxon>
        <taxon>Oomycota</taxon>
        <taxon>Peronosporomycetes</taxon>
        <taxon>Peronosporales</taxon>
        <taxon>Peronosporaceae</taxon>
        <taxon>Peronospora</taxon>
    </lineage>
</organism>
<evidence type="ECO:0000256" key="6">
    <source>
        <dbReference type="ARBA" id="ARBA00023010"/>
    </source>
</evidence>
<name>A0AAV1USK1_9STRA</name>